<sequence length="309" mass="30552">MLHRPPRSPSSRRGLRVFLALTLLSMASIAGASASGASTGDAVRSQQKAPVGKAWVRVAHLVPGLGAARLDLQPTGGAEGSSIEMSPSATYGDVTQYQQFAPGTYTVNVSDSSSPASGAPMLSRSLTVAGDQAYTLAVLGTSKAPRLATLSDDLTPPAAGQARVRVLPAASQAPQATIKAQGGPTIVDNAVLGQASAYASVPAGTWRLTAGTSTGMQVDDTIKVAGGSVYTLVLLDGTSGTPRLSLITDAAGTTTAPKGGAATGEGGTAPGLAGGGPQVGAGLAVGLGALLVLFLVSSAGLARRRVVRG</sequence>
<comment type="caution">
    <text evidence="4">The sequence shown here is derived from an EMBL/GenBank/DDBJ whole genome shotgun (WGS) entry which is preliminary data.</text>
</comment>
<dbReference type="Pfam" id="PF14344">
    <property type="entry name" value="DUF4397"/>
    <property type="match status" value="1"/>
</dbReference>
<keyword evidence="1" id="KW-1133">Transmembrane helix</keyword>
<dbReference type="Proteomes" id="UP001501074">
    <property type="component" value="Unassembled WGS sequence"/>
</dbReference>
<protein>
    <recommendedName>
        <fullName evidence="3">DUF4397 domain-containing protein</fullName>
    </recommendedName>
</protein>
<organism evidence="4 5">
    <name type="scientific">Kineosporia mesophila</name>
    <dbReference type="NCBI Taxonomy" id="566012"/>
    <lineage>
        <taxon>Bacteria</taxon>
        <taxon>Bacillati</taxon>
        <taxon>Actinomycetota</taxon>
        <taxon>Actinomycetes</taxon>
        <taxon>Kineosporiales</taxon>
        <taxon>Kineosporiaceae</taxon>
        <taxon>Kineosporia</taxon>
    </lineage>
</organism>
<feature type="domain" description="DUF4397" evidence="3">
    <location>
        <begin position="54"/>
        <end position="175"/>
    </location>
</feature>
<dbReference type="InterPro" id="IPR025510">
    <property type="entry name" value="DUF4397"/>
</dbReference>
<feature type="signal peptide" evidence="2">
    <location>
        <begin position="1"/>
        <end position="32"/>
    </location>
</feature>
<gene>
    <name evidence="4" type="ORF">GCM10022223_11050</name>
</gene>
<evidence type="ECO:0000256" key="1">
    <source>
        <dbReference type="SAM" id="Phobius"/>
    </source>
</evidence>
<evidence type="ECO:0000313" key="5">
    <source>
        <dbReference type="Proteomes" id="UP001501074"/>
    </source>
</evidence>
<dbReference type="RefSeq" id="WP_231485854.1">
    <property type="nucleotide sequence ID" value="NZ_BAAAZO010000002.1"/>
</dbReference>
<proteinExistence type="predicted"/>
<evidence type="ECO:0000256" key="2">
    <source>
        <dbReference type="SAM" id="SignalP"/>
    </source>
</evidence>
<keyword evidence="1" id="KW-0812">Transmembrane</keyword>
<keyword evidence="2" id="KW-0732">Signal</keyword>
<accession>A0ABP6Z412</accession>
<evidence type="ECO:0000313" key="4">
    <source>
        <dbReference type="EMBL" id="GAA3597666.1"/>
    </source>
</evidence>
<evidence type="ECO:0000259" key="3">
    <source>
        <dbReference type="Pfam" id="PF14344"/>
    </source>
</evidence>
<feature type="transmembrane region" description="Helical" evidence="1">
    <location>
        <begin position="279"/>
        <end position="302"/>
    </location>
</feature>
<keyword evidence="1" id="KW-0472">Membrane</keyword>
<dbReference type="EMBL" id="BAAAZO010000002">
    <property type="protein sequence ID" value="GAA3597666.1"/>
    <property type="molecule type" value="Genomic_DNA"/>
</dbReference>
<feature type="chain" id="PRO_5047083563" description="DUF4397 domain-containing protein" evidence="2">
    <location>
        <begin position="33"/>
        <end position="309"/>
    </location>
</feature>
<name>A0ABP6Z412_9ACTN</name>
<reference evidence="5" key="1">
    <citation type="journal article" date="2019" name="Int. J. Syst. Evol. Microbiol.">
        <title>The Global Catalogue of Microorganisms (GCM) 10K type strain sequencing project: providing services to taxonomists for standard genome sequencing and annotation.</title>
        <authorList>
            <consortium name="The Broad Institute Genomics Platform"/>
            <consortium name="The Broad Institute Genome Sequencing Center for Infectious Disease"/>
            <person name="Wu L."/>
            <person name="Ma J."/>
        </authorList>
    </citation>
    <scope>NUCLEOTIDE SEQUENCE [LARGE SCALE GENOMIC DNA]</scope>
    <source>
        <strain evidence="5">JCM 16902</strain>
    </source>
</reference>
<keyword evidence="5" id="KW-1185">Reference proteome</keyword>